<dbReference type="GO" id="GO:0044874">
    <property type="term" value="P:lipoprotein localization to outer membrane"/>
    <property type="evidence" value="ECO:0007669"/>
    <property type="project" value="TreeGrafter"/>
</dbReference>
<evidence type="ECO:0000256" key="4">
    <source>
        <dbReference type="ARBA" id="ARBA00022692"/>
    </source>
</evidence>
<dbReference type="Pfam" id="PF02687">
    <property type="entry name" value="FtsX"/>
    <property type="match status" value="1"/>
</dbReference>
<evidence type="ECO:0000256" key="6">
    <source>
        <dbReference type="ARBA" id="ARBA00023136"/>
    </source>
</evidence>
<evidence type="ECO:0000313" key="10">
    <source>
        <dbReference type="EMBL" id="KPK68094.1"/>
    </source>
</evidence>
<accession>A0A0S8G5F5</accession>
<comment type="subcellular location">
    <subcellularLocation>
        <location evidence="1">Cell membrane</location>
        <topology evidence="1">Multi-pass membrane protein</topology>
    </subcellularLocation>
</comment>
<reference evidence="10 11" key="1">
    <citation type="journal article" date="2015" name="Microbiome">
        <title>Genomic resolution of linkages in carbon, nitrogen, and sulfur cycling among widespread estuary sediment bacteria.</title>
        <authorList>
            <person name="Baker B.J."/>
            <person name="Lazar C.S."/>
            <person name="Teske A.P."/>
            <person name="Dick G.J."/>
        </authorList>
    </citation>
    <scope>NUCLEOTIDE SEQUENCE [LARGE SCALE GENOMIC DNA]</scope>
    <source>
        <strain evidence="10">SM23_40</strain>
    </source>
</reference>
<dbReference type="AlphaFoldDB" id="A0A0S8G5F5"/>
<evidence type="ECO:0008006" key="12">
    <source>
        <dbReference type="Google" id="ProtNLM"/>
    </source>
</evidence>
<comment type="caution">
    <text evidence="10">The sequence shown here is derived from an EMBL/GenBank/DDBJ whole genome shotgun (WGS) entry which is preliminary data.</text>
</comment>
<evidence type="ECO:0000256" key="2">
    <source>
        <dbReference type="ARBA" id="ARBA00005236"/>
    </source>
</evidence>
<proteinExistence type="inferred from homology"/>
<keyword evidence="3" id="KW-1003">Cell membrane</keyword>
<dbReference type="Proteomes" id="UP000051717">
    <property type="component" value="Unassembled WGS sequence"/>
</dbReference>
<evidence type="ECO:0000313" key="11">
    <source>
        <dbReference type="Proteomes" id="UP000051717"/>
    </source>
</evidence>
<feature type="transmembrane region" description="Helical" evidence="7">
    <location>
        <begin position="272"/>
        <end position="295"/>
    </location>
</feature>
<dbReference type="InterPro" id="IPR003838">
    <property type="entry name" value="ABC3_permease_C"/>
</dbReference>
<feature type="domain" description="ABC3 transporter permease C-terminal" evidence="8">
    <location>
        <begin position="275"/>
        <end position="405"/>
    </location>
</feature>
<evidence type="ECO:0000256" key="1">
    <source>
        <dbReference type="ARBA" id="ARBA00004651"/>
    </source>
</evidence>
<keyword evidence="4 7" id="KW-0812">Transmembrane</keyword>
<gene>
    <name evidence="10" type="ORF">AMJ82_09085</name>
</gene>
<evidence type="ECO:0000259" key="8">
    <source>
        <dbReference type="Pfam" id="PF02687"/>
    </source>
</evidence>
<sequence length="413" mass="44212">MSPVLVRLAFRNVFRNRKRSIITFLSISLGLAALVFGQGLMLGIGNESMKNIIDYQTAHLTISPPGYLDMKETSLSPSVPDYPEILNSLERLPHVEGATARIVVPAVLNDGMNDLPCLASGVDVQTDGHVFRLADVVAEGRYLQGQRLEMVVGTRLAGQFAARPGDRLNVIMQDRGGEIEVQSLEVAGLVDTGNPTVDRGSLFIPLGVMQRALGMEGQATEVAVRLRRASDVGAGRAAIASFLAAEGLDLDVSEWTELAGDFLRLHRLKKRAFGVMTGVIVLLAAVGIVNTMLMASFERTREMGMMMAMGMKARTVLILFLLEGAVLGLFGGLAGGLLGGAATYYTEVHGIDIGAMYGDIDIGYPIRDVLRGDLTVGTLIGTLCFGVVVSVLASLYPAWRASKLVPSEALRHV</sequence>
<feature type="transmembrane region" description="Helical" evidence="7">
    <location>
        <begin position="374"/>
        <end position="396"/>
    </location>
</feature>
<dbReference type="Pfam" id="PF12704">
    <property type="entry name" value="MacB_PCD"/>
    <property type="match status" value="1"/>
</dbReference>
<dbReference type="PATRIC" id="fig|1703774.3.peg.650"/>
<dbReference type="InterPro" id="IPR025857">
    <property type="entry name" value="MacB_PCD"/>
</dbReference>
<dbReference type="EMBL" id="LJUI01000091">
    <property type="protein sequence ID" value="KPK68094.1"/>
    <property type="molecule type" value="Genomic_DNA"/>
</dbReference>
<organism evidence="10 11">
    <name type="scientific">candidate division TA06 bacterium SM23_40</name>
    <dbReference type="NCBI Taxonomy" id="1703774"/>
    <lineage>
        <taxon>Bacteria</taxon>
        <taxon>Bacteria division TA06</taxon>
    </lineage>
</organism>
<comment type="similarity">
    <text evidence="2">Belongs to the ABC-4 integral membrane protein family. LolC/E subfamily.</text>
</comment>
<keyword evidence="5 7" id="KW-1133">Transmembrane helix</keyword>
<evidence type="ECO:0000256" key="5">
    <source>
        <dbReference type="ARBA" id="ARBA00022989"/>
    </source>
</evidence>
<feature type="domain" description="MacB-like periplasmic core" evidence="9">
    <location>
        <begin position="20"/>
        <end position="240"/>
    </location>
</feature>
<dbReference type="InterPro" id="IPR051447">
    <property type="entry name" value="Lipoprotein-release_system"/>
</dbReference>
<evidence type="ECO:0000256" key="7">
    <source>
        <dbReference type="SAM" id="Phobius"/>
    </source>
</evidence>
<dbReference type="GO" id="GO:0098797">
    <property type="term" value="C:plasma membrane protein complex"/>
    <property type="evidence" value="ECO:0007669"/>
    <property type="project" value="TreeGrafter"/>
</dbReference>
<dbReference type="PANTHER" id="PTHR30489:SF0">
    <property type="entry name" value="LIPOPROTEIN-RELEASING SYSTEM TRANSMEMBRANE PROTEIN LOLE"/>
    <property type="match status" value="1"/>
</dbReference>
<protein>
    <recommendedName>
        <fullName evidence="12">ABC3 transporter permease protein domain-containing protein</fullName>
    </recommendedName>
</protein>
<evidence type="ECO:0000256" key="3">
    <source>
        <dbReference type="ARBA" id="ARBA00022475"/>
    </source>
</evidence>
<evidence type="ECO:0000259" key="9">
    <source>
        <dbReference type="Pfam" id="PF12704"/>
    </source>
</evidence>
<keyword evidence="6 7" id="KW-0472">Membrane</keyword>
<feature type="transmembrane region" description="Helical" evidence="7">
    <location>
        <begin position="316"/>
        <end position="338"/>
    </location>
</feature>
<name>A0A0S8G5F5_UNCT6</name>
<dbReference type="PANTHER" id="PTHR30489">
    <property type="entry name" value="LIPOPROTEIN-RELEASING SYSTEM TRANSMEMBRANE PROTEIN LOLE"/>
    <property type="match status" value="1"/>
</dbReference>